<dbReference type="GO" id="GO:0009244">
    <property type="term" value="P:lipopolysaccharide core region biosynthetic process"/>
    <property type="evidence" value="ECO:0007669"/>
    <property type="project" value="TreeGrafter"/>
</dbReference>
<keyword evidence="11 13" id="KW-0443">Lipid metabolism</keyword>
<protein>
    <recommendedName>
        <fullName evidence="4 13">Tetraacyldisaccharide 4'-kinase</fullName>
        <ecNumber evidence="3 13">2.7.1.130</ecNumber>
    </recommendedName>
    <alternativeName>
        <fullName evidence="12 13">Lipid A 4'-kinase</fullName>
    </alternativeName>
</protein>
<dbReference type="HAMAP" id="MF_00409">
    <property type="entry name" value="LpxK"/>
    <property type="match status" value="1"/>
</dbReference>
<reference evidence="14 15" key="1">
    <citation type="submission" date="2014-08" db="EMBL/GenBank/DDBJ databases">
        <title>Porphyromonas cangingivalis strain:COT-109_OH1386 Genome sequencing.</title>
        <authorList>
            <person name="Wallis C."/>
            <person name="Deusch O."/>
            <person name="O'Flynn C."/>
            <person name="Davis I."/>
            <person name="Jospin G."/>
            <person name="Darling A.E."/>
            <person name="Coil D.A."/>
            <person name="Alexiev A."/>
            <person name="Horsfall A."/>
            <person name="Kirkwood N."/>
            <person name="Harris S."/>
            <person name="Eisen J.A."/>
        </authorList>
    </citation>
    <scope>NUCLEOTIDE SEQUENCE [LARGE SCALE GENOMIC DNA]</scope>
    <source>
        <strain evidence="15">COT-109 OH1386</strain>
    </source>
</reference>
<gene>
    <name evidence="13" type="primary">lpxK</name>
    <name evidence="14" type="ORF">HQ35_01950</name>
</gene>
<evidence type="ECO:0000256" key="5">
    <source>
        <dbReference type="ARBA" id="ARBA00022516"/>
    </source>
</evidence>
<feature type="binding site" evidence="13">
    <location>
        <begin position="48"/>
        <end position="55"/>
    </location>
    <ligand>
        <name>ATP</name>
        <dbReference type="ChEBI" id="CHEBI:30616"/>
    </ligand>
</feature>
<evidence type="ECO:0000256" key="9">
    <source>
        <dbReference type="ARBA" id="ARBA00022777"/>
    </source>
</evidence>
<evidence type="ECO:0000256" key="10">
    <source>
        <dbReference type="ARBA" id="ARBA00022840"/>
    </source>
</evidence>
<sequence length="356" mass="40273">MSKRRNILLKIPAVLYGWGVGLRNFAFDTGMIKSVKPSIPTICVGNLSAGGTGKTPHIEWLIRQLKDRYRLAVLSRGYGRTTKGPIIATPGHTAQEIGDEPAQILSKFPDLMMYIDGNRRRAIAAMEALPEKERPEVILMDDGFQHRYVTPAYSILLTSYYNLFTRDDLLPYGNLRESAMGKLRADTIIITSLPPGLNPIDLRLLEGEISPIAHQDLYFSRIAYSAPVPIFEPTAPTLNTTTPMIGISGIADPDRYHEYLKGNYRNIRKFVVYPDHYSFTTEDIRNLLEYLDEETGSVILCTEKDAIRLRTMESDIPKEYRHRLYTLPIRIDLSPESTKRIMAKAHHAISHNGLTI</sequence>
<keyword evidence="15" id="KW-1185">Reference proteome</keyword>
<evidence type="ECO:0000256" key="12">
    <source>
        <dbReference type="ARBA" id="ARBA00029757"/>
    </source>
</evidence>
<keyword evidence="5 13" id="KW-0444">Lipid biosynthesis</keyword>
<evidence type="ECO:0000256" key="13">
    <source>
        <dbReference type="HAMAP-Rule" id="MF_00409"/>
    </source>
</evidence>
<keyword evidence="7 13" id="KW-0808">Transferase</keyword>
<proteinExistence type="inferred from homology"/>
<organism evidence="14 15">
    <name type="scientific">Porphyromonas cangingivalis</name>
    <dbReference type="NCBI Taxonomy" id="36874"/>
    <lineage>
        <taxon>Bacteria</taxon>
        <taxon>Pseudomonadati</taxon>
        <taxon>Bacteroidota</taxon>
        <taxon>Bacteroidia</taxon>
        <taxon>Bacteroidales</taxon>
        <taxon>Porphyromonadaceae</taxon>
        <taxon>Porphyromonas</taxon>
    </lineage>
</organism>
<dbReference type="NCBIfam" id="TIGR00682">
    <property type="entry name" value="lpxK"/>
    <property type="match status" value="1"/>
</dbReference>
<dbReference type="EC" id="2.7.1.130" evidence="3 13"/>
<dbReference type="InterPro" id="IPR027417">
    <property type="entry name" value="P-loop_NTPase"/>
</dbReference>
<dbReference type="PANTHER" id="PTHR42724">
    <property type="entry name" value="TETRAACYLDISACCHARIDE 4'-KINASE"/>
    <property type="match status" value="1"/>
</dbReference>
<evidence type="ECO:0000256" key="7">
    <source>
        <dbReference type="ARBA" id="ARBA00022679"/>
    </source>
</evidence>
<dbReference type="eggNOG" id="COG1663">
    <property type="taxonomic scope" value="Bacteria"/>
</dbReference>
<accession>A0A0A2EYQ9</accession>
<dbReference type="UniPathway" id="UPA00359">
    <property type="reaction ID" value="UER00482"/>
</dbReference>
<evidence type="ECO:0000256" key="8">
    <source>
        <dbReference type="ARBA" id="ARBA00022741"/>
    </source>
</evidence>
<keyword evidence="10 13" id="KW-0067">ATP-binding</keyword>
<comment type="catalytic activity">
    <reaction evidence="13">
        <text>a lipid A disaccharide + ATP = a lipid IVA + ADP + H(+)</text>
        <dbReference type="Rhea" id="RHEA:67840"/>
        <dbReference type="ChEBI" id="CHEBI:15378"/>
        <dbReference type="ChEBI" id="CHEBI:30616"/>
        <dbReference type="ChEBI" id="CHEBI:176343"/>
        <dbReference type="ChEBI" id="CHEBI:176425"/>
        <dbReference type="ChEBI" id="CHEBI:456216"/>
        <dbReference type="EC" id="2.7.1.130"/>
    </reaction>
</comment>
<evidence type="ECO:0000256" key="6">
    <source>
        <dbReference type="ARBA" id="ARBA00022556"/>
    </source>
</evidence>
<dbReference type="RefSeq" id="WP_036850516.1">
    <property type="nucleotide sequence ID" value="NZ_JQJD01000007.1"/>
</dbReference>
<comment type="similarity">
    <text evidence="13">Belongs to the LpxK family.</text>
</comment>
<dbReference type="EMBL" id="JQJD01000007">
    <property type="protein sequence ID" value="KGN82832.1"/>
    <property type="molecule type" value="Genomic_DNA"/>
</dbReference>
<dbReference type="GO" id="GO:0005886">
    <property type="term" value="C:plasma membrane"/>
    <property type="evidence" value="ECO:0007669"/>
    <property type="project" value="TreeGrafter"/>
</dbReference>
<dbReference type="SUPFAM" id="SSF52540">
    <property type="entry name" value="P-loop containing nucleoside triphosphate hydrolases"/>
    <property type="match status" value="1"/>
</dbReference>
<evidence type="ECO:0000256" key="2">
    <source>
        <dbReference type="ARBA" id="ARBA00004870"/>
    </source>
</evidence>
<evidence type="ECO:0000256" key="3">
    <source>
        <dbReference type="ARBA" id="ARBA00012071"/>
    </source>
</evidence>
<dbReference type="OrthoDB" id="9766423at2"/>
<dbReference type="GO" id="GO:0009029">
    <property type="term" value="F:lipid-A 4'-kinase activity"/>
    <property type="evidence" value="ECO:0007669"/>
    <property type="project" value="UniProtKB-UniRule"/>
</dbReference>
<evidence type="ECO:0000256" key="1">
    <source>
        <dbReference type="ARBA" id="ARBA00002274"/>
    </source>
</evidence>
<evidence type="ECO:0000256" key="11">
    <source>
        <dbReference type="ARBA" id="ARBA00023098"/>
    </source>
</evidence>
<keyword evidence="8 13" id="KW-0547">Nucleotide-binding</keyword>
<comment type="caution">
    <text evidence="14">The sequence shown here is derived from an EMBL/GenBank/DDBJ whole genome shotgun (WGS) entry which is preliminary data.</text>
</comment>
<evidence type="ECO:0000313" key="14">
    <source>
        <dbReference type="EMBL" id="KGN82832.1"/>
    </source>
</evidence>
<dbReference type="GO" id="GO:0009245">
    <property type="term" value="P:lipid A biosynthetic process"/>
    <property type="evidence" value="ECO:0007669"/>
    <property type="project" value="UniProtKB-UniRule"/>
</dbReference>
<evidence type="ECO:0000256" key="4">
    <source>
        <dbReference type="ARBA" id="ARBA00016436"/>
    </source>
</evidence>
<keyword evidence="9 13" id="KW-0418">Kinase</keyword>
<name>A0A0A2EYQ9_PORCN</name>
<dbReference type="STRING" id="36874.HQ34_05915"/>
<dbReference type="AlphaFoldDB" id="A0A0A2EYQ9"/>
<dbReference type="Proteomes" id="UP000030125">
    <property type="component" value="Unassembled WGS sequence"/>
</dbReference>
<keyword evidence="6 13" id="KW-0441">Lipid A biosynthesis</keyword>
<evidence type="ECO:0000313" key="15">
    <source>
        <dbReference type="Proteomes" id="UP000030125"/>
    </source>
</evidence>
<comment type="function">
    <text evidence="1 13">Transfers the gamma-phosphate of ATP to the 4'-position of a tetraacyldisaccharide 1-phosphate intermediate (termed DS-1-P) to form tetraacyldisaccharide 1,4'-bis-phosphate (lipid IVA).</text>
</comment>
<dbReference type="GO" id="GO:0005524">
    <property type="term" value="F:ATP binding"/>
    <property type="evidence" value="ECO:0007669"/>
    <property type="project" value="UniProtKB-UniRule"/>
</dbReference>
<dbReference type="PANTHER" id="PTHR42724:SF1">
    <property type="entry name" value="TETRAACYLDISACCHARIDE 4'-KINASE, MITOCHONDRIAL-RELATED"/>
    <property type="match status" value="1"/>
</dbReference>
<dbReference type="Pfam" id="PF02606">
    <property type="entry name" value="LpxK"/>
    <property type="match status" value="1"/>
</dbReference>
<dbReference type="InterPro" id="IPR003758">
    <property type="entry name" value="LpxK"/>
</dbReference>
<comment type="pathway">
    <text evidence="2 13">Glycolipid biosynthesis; lipid IV(A) biosynthesis; lipid IV(A) from (3R)-3-hydroxytetradecanoyl-[acyl-carrier-protein] and UDP-N-acetyl-alpha-D-glucosamine: step 6/6.</text>
</comment>